<evidence type="ECO:0000256" key="7">
    <source>
        <dbReference type="PIRSR" id="PIRSR602401-1"/>
    </source>
</evidence>
<keyword evidence="5 7" id="KW-0408">Iron</keyword>
<dbReference type="GO" id="GO:0020037">
    <property type="term" value="F:heme binding"/>
    <property type="evidence" value="ECO:0007669"/>
    <property type="project" value="InterPro"/>
</dbReference>
<dbReference type="GO" id="GO:0004497">
    <property type="term" value="F:monooxygenase activity"/>
    <property type="evidence" value="ECO:0007669"/>
    <property type="project" value="UniProtKB-KW"/>
</dbReference>
<dbReference type="Pfam" id="PF00067">
    <property type="entry name" value="p450"/>
    <property type="match status" value="1"/>
</dbReference>
<dbReference type="InterPro" id="IPR050196">
    <property type="entry name" value="Cytochrome_P450_Monoox"/>
</dbReference>
<dbReference type="PANTHER" id="PTHR24291">
    <property type="entry name" value="CYTOCHROME P450 FAMILY 4"/>
    <property type="match status" value="1"/>
</dbReference>
<dbReference type="OrthoDB" id="9764248at2"/>
<evidence type="ECO:0000313" key="9">
    <source>
        <dbReference type="EMBL" id="PSJ48062.1"/>
    </source>
</evidence>
<organism evidence="9 10">
    <name type="scientific">Zobellella endophytica</name>
    <dbReference type="NCBI Taxonomy" id="2116700"/>
    <lineage>
        <taxon>Bacteria</taxon>
        <taxon>Pseudomonadati</taxon>
        <taxon>Pseudomonadota</taxon>
        <taxon>Gammaproteobacteria</taxon>
        <taxon>Aeromonadales</taxon>
        <taxon>Aeromonadaceae</taxon>
        <taxon>Zobellella</taxon>
    </lineage>
</organism>
<reference evidence="9 10" key="1">
    <citation type="submission" date="2018-03" db="EMBL/GenBank/DDBJ databases">
        <title>The draft genome of Zobellella sp. 59N8.</title>
        <authorList>
            <person name="Liu L."/>
            <person name="Li L."/>
            <person name="Zhang X."/>
            <person name="Liang L."/>
            <person name="Wang T."/>
        </authorList>
    </citation>
    <scope>NUCLEOTIDE SEQUENCE [LARGE SCALE GENOMIC DNA]</scope>
    <source>
        <strain evidence="9 10">59N8</strain>
    </source>
</reference>
<protein>
    <submittedName>
        <fullName evidence="9">Cytochrome P450</fullName>
    </submittedName>
</protein>
<keyword evidence="4 8" id="KW-0560">Oxidoreductase</keyword>
<dbReference type="RefSeq" id="WP_106728474.1">
    <property type="nucleotide sequence ID" value="NZ_PXYG01000001.1"/>
</dbReference>
<keyword evidence="10" id="KW-1185">Reference proteome</keyword>
<evidence type="ECO:0000313" key="10">
    <source>
        <dbReference type="Proteomes" id="UP000240243"/>
    </source>
</evidence>
<keyword evidence="6 8" id="KW-0503">Monooxygenase</keyword>
<comment type="similarity">
    <text evidence="1 8">Belongs to the cytochrome P450 family.</text>
</comment>
<evidence type="ECO:0000256" key="3">
    <source>
        <dbReference type="ARBA" id="ARBA00022723"/>
    </source>
</evidence>
<dbReference type="InterPro" id="IPR036396">
    <property type="entry name" value="Cyt_P450_sf"/>
</dbReference>
<evidence type="ECO:0000256" key="4">
    <source>
        <dbReference type="ARBA" id="ARBA00023002"/>
    </source>
</evidence>
<proteinExistence type="inferred from homology"/>
<dbReference type="PRINTS" id="PR00385">
    <property type="entry name" value="P450"/>
</dbReference>
<dbReference type="PRINTS" id="PR00463">
    <property type="entry name" value="EP450I"/>
</dbReference>
<keyword evidence="2 7" id="KW-0349">Heme</keyword>
<evidence type="ECO:0000256" key="2">
    <source>
        <dbReference type="ARBA" id="ARBA00022617"/>
    </source>
</evidence>
<dbReference type="Gene3D" id="1.10.630.10">
    <property type="entry name" value="Cytochrome P450"/>
    <property type="match status" value="1"/>
</dbReference>
<dbReference type="PROSITE" id="PS00086">
    <property type="entry name" value="CYTOCHROME_P450"/>
    <property type="match status" value="1"/>
</dbReference>
<dbReference type="GO" id="GO:0016705">
    <property type="term" value="F:oxidoreductase activity, acting on paired donors, with incorporation or reduction of molecular oxygen"/>
    <property type="evidence" value="ECO:0007669"/>
    <property type="project" value="InterPro"/>
</dbReference>
<dbReference type="GO" id="GO:0005506">
    <property type="term" value="F:iron ion binding"/>
    <property type="evidence" value="ECO:0007669"/>
    <property type="project" value="InterPro"/>
</dbReference>
<feature type="binding site" description="axial binding residue" evidence="7">
    <location>
        <position position="414"/>
    </location>
    <ligand>
        <name>heme</name>
        <dbReference type="ChEBI" id="CHEBI:30413"/>
    </ligand>
    <ligandPart>
        <name>Fe</name>
        <dbReference type="ChEBI" id="CHEBI:18248"/>
    </ligandPart>
</feature>
<sequence length="472" mass="53514">MTCPVFPTPAKSKASLWKVFFKKRRSWLDALYARSYQMKMGQFSLPGLELYMVNQPDLVRRVMVSEVEQFPKHQMLGDILEPLLGESIFTTNGAQWKKQRDMLDPAFKHARVQQVFGLMQDAVGDMEARLATQAAQPWVDIDPEMTYVTADIIFRTIMSTRLEPEQANRILEAFVRFQAASPKLALLKMFKMPGWVQRGFSERRRLQDANEIRSAIEDIVRPRYAQAEAARAGCPQSAAALAGQQDILSSLLQARDDTSGLPFSFAEIVDQISMLFLAGHETSASALTWSLYLLALYPDIQEEAHREVAGVLAERELSVEAIKKMVLVRDTFREALRLYPPVGFLARECSHATEMRDKKMARGASVVISPWLIHRHQEFWDNPHGFDPYRFTRRDLKVPLHKSYLPFGTGPRVCIGAAFAQQEASLILASLLKHYRFTLAPGFVPEPVGRLTIRSENGMKLVLVPRVESKTS</sequence>
<dbReference type="InterPro" id="IPR002401">
    <property type="entry name" value="Cyt_P450_E_grp-I"/>
</dbReference>
<name>A0A2P7RD25_9GAMM</name>
<accession>A0A2P7RD25</accession>
<evidence type="ECO:0000256" key="8">
    <source>
        <dbReference type="RuleBase" id="RU000461"/>
    </source>
</evidence>
<keyword evidence="3 7" id="KW-0479">Metal-binding</keyword>
<dbReference type="SUPFAM" id="SSF48264">
    <property type="entry name" value="Cytochrome P450"/>
    <property type="match status" value="1"/>
</dbReference>
<dbReference type="InterPro" id="IPR017972">
    <property type="entry name" value="Cyt_P450_CS"/>
</dbReference>
<comment type="cofactor">
    <cofactor evidence="7">
        <name>heme</name>
        <dbReference type="ChEBI" id="CHEBI:30413"/>
    </cofactor>
</comment>
<evidence type="ECO:0000256" key="5">
    <source>
        <dbReference type="ARBA" id="ARBA00023004"/>
    </source>
</evidence>
<comment type="caution">
    <text evidence="9">The sequence shown here is derived from an EMBL/GenBank/DDBJ whole genome shotgun (WGS) entry which is preliminary data.</text>
</comment>
<dbReference type="Proteomes" id="UP000240243">
    <property type="component" value="Unassembled WGS sequence"/>
</dbReference>
<evidence type="ECO:0000256" key="1">
    <source>
        <dbReference type="ARBA" id="ARBA00010617"/>
    </source>
</evidence>
<dbReference type="AlphaFoldDB" id="A0A2P7RD25"/>
<gene>
    <name evidence="9" type="ORF">C7H85_04550</name>
</gene>
<dbReference type="PANTHER" id="PTHR24291:SF50">
    <property type="entry name" value="BIFUNCTIONAL ALBAFLAVENONE MONOOXYGENASE_TERPENE SYNTHASE"/>
    <property type="match status" value="1"/>
</dbReference>
<dbReference type="EMBL" id="PXYG01000001">
    <property type="protein sequence ID" value="PSJ48062.1"/>
    <property type="molecule type" value="Genomic_DNA"/>
</dbReference>
<evidence type="ECO:0000256" key="6">
    <source>
        <dbReference type="ARBA" id="ARBA00023033"/>
    </source>
</evidence>
<dbReference type="InterPro" id="IPR001128">
    <property type="entry name" value="Cyt_P450"/>
</dbReference>